<organism evidence="1 2">
    <name type="scientific">Pseudomonas prosekii</name>
    <dbReference type="NCBI Taxonomy" id="1148509"/>
    <lineage>
        <taxon>Bacteria</taxon>
        <taxon>Pseudomonadati</taxon>
        <taxon>Pseudomonadota</taxon>
        <taxon>Gammaproteobacteria</taxon>
        <taxon>Pseudomonadales</taxon>
        <taxon>Pseudomonadaceae</taxon>
        <taxon>Pseudomonas</taxon>
    </lineage>
</organism>
<dbReference type="RefSeq" id="WP_109522371.1">
    <property type="nucleotide sequence ID" value="NZ_JBJGXP010000012.1"/>
</dbReference>
<evidence type="ECO:0000313" key="1">
    <source>
        <dbReference type="EMBL" id="PWE39397.1"/>
    </source>
</evidence>
<dbReference type="Proteomes" id="UP000245056">
    <property type="component" value="Unassembled WGS sequence"/>
</dbReference>
<reference evidence="1 2" key="1">
    <citation type="submission" date="2018-05" db="EMBL/GenBank/DDBJ databases">
        <title>Genome sequences of two Antarctic strains of Pseudomonas prosekii: insights into adaptation to extreme conditions.</title>
        <authorList>
            <person name="Snopkova K."/>
            <person name="Dufkova K."/>
            <person name="Cejkova D."/>
            <person name="Sedlacek I."/>
            <person name="Smajs D."/>
        </authorList>
    </citation>
    <scope>NUCLEOTIDE SEQUENCE [LARGE SCALE GENOMIC DNA]</scope>
    <source>
        <strain evidence="1 2">P2673</strain>
    </source>
</reference>
<evidence type="ECO:0000313" key="2">
    <source>
        <dbReference type="Proteomes" id="UP000245056"/>
    </source>
</evidence>
<gene>
    <name evidence="1" type="ORF">C9I49_26210</name>
</gene>
<accession>A0A2U2D0X8</accession>
<comment type="caution">
    <text evidence="1">The sequence shown here is derived from an EMBL/GenBank/DDBJ whole genome shotgun (WGS) entry which is preliminary data.</text>
</comment>
<dbReference type="AlphaFoldDB" id="A0A2U2D0X8"/>
<name>A0A2U2D0X8_9PSED</name>
<dbReference type="OrthoDB" id="2895461at2"/>
<sequence length="112" mass="12867">MPDLPKPATALLAANQQIELPGAIALEIMREIEFMLISLRKISDHHLYTPMDEFDKTVTDFVYGARFPQRLAKVRALLSERFDNSLGEDDQGDVERYVEDLEFWTPNDLSKP</sequence>
<proteinExistence type="predicted"/>
<dbReference type="EMBL" id="QFAW01000057">
    <property type="protein sequence ID" value="PWE39397.1"/>
    <property type="molecule type" value="Genomic_DNA"/>
</dbReference>
<protein>
    <submittedName>
        <fullName evidence="1">Uncharacterized protein</fullName>
    </submittedName>
</protein>